<feature type="compositionally biased region" description="Basic residues" evidence="1">
    <location>
        <begin position="353"/>
        <end position="370"/>
    </location>
</feature>
<gene>
    <name evidence="3" type="ORF">BP5553_09076</name>
</gene>
<feature type="domain" description="Casein kinase substrate phosphoprotein PP28" evidence="2">
    <location>
        <begin position="459"/>
        <end position="556"/>
    </location>
</feature>
<dbReference type="EMBL" id="NPIC01000010">
    <property type="protein sequence ID" value="RDL32620.1"/>
    <property type="molecule type" value="Genomic_DNA"/>
</dbReference>
<evidence type="ECO:0000259" key="2">
    <source>
        <dbReference type="Pfam" id="PF10252"/>
    </source>
</evidence>
<evidence type="ECO:0000313" key="3">
    <source>
        <dbReference type="EMBL" id="RDL32620.1"/>
    </source>
</evidence>
<proteinExistence type="predicted"/>
<dbReference type="InterPro" id="IPR039876">
    <property type="entry name" value="HAP28"/>
</dbReference>
<dbReference type="GeneID" id="43601925"/>
<feature type="region of interest" description="Disordered" evidence="1">
    <location>
        <begin position="544"/>
        <end position="591"/>
    </location>
</feature>
<feature type="compositionally biased region" description="Basic and acidic residues" evidence="1">
    <location>
        <begin position="496"/>
        <end position="531"/>
    </location>
</feature>
<accession>A0A370TDT2</accession>
<feature type="region of interest" description="Disordered" evidence="1">
    <location>
        <begin position="1"/>
        <end position="25"/>
    </location>
</feature>
<evidence type="ECO:0000313" key="4">
    <source>
        <dbReference type="Proteomes" id="UP000254866"/>
    </source>
</evidence>
<keyword evidence="4" id="KW-1185">Reference proteome</keyword>
<dbReference type="RefSeq" id="XP_031866342.1">
    <property type="nucleotide sequence ID" value="XM_032017699.1"/>
</dbReference>
<feature type="compositionally biased region" description="Basic and acidic residues" evidence="1">
    <location>
        <begin position="410"/>
        <end position="431"/>
    </location>
</feature>
<reference evidence="3 4" key="1">
    <citation type="journal article" date="2018" name="IMA Fungus">
        <title>IMA Genome-F 9: Draft genome sequence of Annulohypoxylon stygium, Aspergillus mulundensis, Berkeleyomyces basicola (syn. Thielaviopsis basicola), Ceratocystis smalleyi, two Cercospora beticola strains, Coleophoma cylindrospora, Fusarium fracticaudum, Phialophora cf. hyalina, and Morchella septimelata.</title>
        <authorList>
            <person name="Wingfield B.D."/>
            <person name="Bills G.F."/>
            <person name="Dong Y."/>
            <person name="Huang W."/>
            <person name="Nel W.J."/>
            <person name="Swalarsk-Parry B.S."/>
            <person name="Vaghefi N."/>
            <person name="Wilken P.M."/>
            <person name="An Z."/>
            <person name="de Beer Z.W."/>
            <person name="De Vos L."/>
            <person name="Chen L."/>
            <person name="Duong T.A."/>
            <person name="Gao Y."/>
            <person name="Hammerbacher A."/>
            <person name="Kikkert J.R."/>
            <person name="Li Y."/>
            <person name="Li H."/>
            <person name="Li K."/>
            <person name="Li Q."/>
            <person name="Liu X."/>
            <person name="Ma X."/>
            <person name="Naidoo K."/>
            <person name="Pethybridge S.J."/>
            <person name="Sun J."/>
            <person name="Steenkamp E.T."/>
            <person name="van der Nest M.A."/>
            <person name="van Wyk S."/>
            <person name="Wingfield M.J."/>
            <person name="Xiong C."/>
            <person name="Yue Q."/>
            <person name="Zhang X."/>
        </authorList>
    </citation>
    <scope>NUCLEOTIDE SEQUENCE [LARGE SCALE GENOMIC DNA]</scope>
    <source>
        <strain evidence="3 4">BP 5553</strain>
    </source>
</reference>
<dbReference type="CDD" id="cd22249">
    <property type="entry name" value="UDM1_RNF168_RNF169-like"/>
    <property type="match status" value="1"/>
</dbReference>
<sequence length="591" mass="65110">MTSRASASRYPRGGQPGAPSNDKETTCDYCRRTLHTPPFISFILDSSPTVIPNYTLDRSIARCKHCDYVAACKQSIDAELLPPAYESPVATIERHIAMAEGLIADGIRSEELRRTLPAMKRRLAEAIRERDQRCEAAWNEFWGIWGRNPTELLAGSYGIGSPLRHRRGLGGLQKGVPESLCYSGGSTPKWFFDGSRQQLNEQGQPFLIGAAWLPLHRSTRGALRVCFAVHISPAQRILMPQAAGFAVLRQLCPSIWALLLQDFKYEVQPSVTTGLHWTALYETTTSLELNLLCRGPHIRGTVAKATQIVEFRHTGPTTSLRFTHKGVIFPSPQPQPHQVIMAPGGPPGGGRGRGGKFKKFTRGGGKHFSKNLRPLDADGNEIEERDPNASTSEEEEDSSEEESSEEEDADKPAMTREERRAAAKAKKEAAIAKRKGVPQPGDLPSSSEEESDDDDMPANPNHSKAARNQAKAAPVTVEQVAEGVKDMGVGGKGKKPAAELSRREREALQAQQAKERYQKLHEAGKTDEAKADLARLKLIREKREQEAARKQAEKEEREAADKSKRTEIDAREAKRREAAMGGPKGKGKAKK</sequence>
<protein>
    <recommendedName>
        <fullName evidence="2">Casein kinase substrate phosphoprotein PP28 domain-containing protein</fullName>
    </recommendedName>
</protein>
<comment type="caution">
    <text evidence="3">The sequence shown here is derived from an EMBL/GenBank/DDBJ whole genome shotgun (WGS) entry which is preliminary data.</text>
</comment>
<feature type="compositionally biased region" description="Acidic residues" evidence="1">
    <location>
        <begin position="447"/>
        <end position="456"/>
    </location>
</feature>
<feature type="compositionally biased region" description="Acidic residues" evidence="1">
    <location>
        <begin position="392"/>
        <end position="409"/>
    </location>
</feature>
<dbReference type="OrthoDB" id="21120at2759"/>
<dbReference type="Proteomes" id="UP000254866">
    <property type="component" value="Unassembled WGS sequence"/>
</dbReference>
<dbReference type="AlphaFoldDB" id="A0A370TDT2"/>
<evidence type="ECO:0000256" key="1">
    <source>
        <dbReference type="SAM" id="MobiDB-lite"/>
    </source>
</evidence>
<dbReference type="Pfam" id="PF10252">
    <property type="entry name" value="PP28"/>
    <property type="match status" value="1"/>
</dbReference>
<dbReference type="PANTHER" id="PTHR22055">
    <property type="entry name" value="28 KDA HEAT- AND ACID-STABLE PHOSPHOPROTEIN PDGF-ASSOCIATED PROTEIN"/>
    <property type="match status" value="1"/>
</dbReference>
<name>A0A370TDT2_9HELO</name>
<feature type="region of interest" description="Disordered" evidence="1">
    <location>
        <begin position="343"/>
        <end position="531"/>
    </location>
</feature>
<feature type="compositionally biased region" description="Basic and acidic residues" evidence="1">
    <location>
        <begin position="544"/>
        <end position="578"/>
    </location>
</feature>
<dbReference type="InterPro" id="IPR019380">
    <property type="entry name" value="Casein_kinase_sb_PP28"/>
</dbReference>
<organism evidence="3 4">
    <name type="scientific">Venustampulla echinocandica</name>
    <dbReference type="NCBI Taxonomy" id="2656787"/>
    <lineage>
        <taxon>Eukaryota</taxon>
        <taxon>Fungi</taxon>
        <taxon>Dikarya</taxon>
        <taxon>Ascomycota</taxon>
        <taxon>Pezizomycotina</taxon>
        <taxon>Leotiomycetes</taxon>
        <taxon>Helotiales</taxon>
        <taxon>Pleuroascaceae</taxon>
        <taxon>Venustampulla</taxon>
    </lineage>
</organism>